<keyword evidence="4" id="KW-0496">Mitochondrion</keyword>
<dbReference type="AlphaFoldDB" id="A0A3P3YN68"/>
<accession>A0A3P3YN68</accession>
<dbReference type="PROSITE" id="PS50297">
    <property type="entry name" value="ANK_REP_REGION"/>
    <property type="match status" value="2"/>
</dbReference>
<evidence type="ECO:0000313" key="4">
    <source>
        <dbReference type="EMBL" id="SPR01672.1"/>
    </source>
</evidence>
<evidence type="ECO:0000256" key="3">
    <source>
        <dbReference type="PROSITE-ProRule" id="PRU00023"/>
    </source>
</evidence>
<proteinExistence type="predicted"/>
<gene>
    <name evidence="4" type="ORF">PLBR_LOCUS8887</name>
</gene>
<dbReference type="SUPFAM" id="SSF48403">
    <property type="entry name" value="Ankyrin repeat"/>
    <property type="match status" value="1"/>
</dbReference>
<dbReference type="Gene3D" id="1.25.40.20">
    <property type="entry name" value="Ankyrin repeat-containing domain"/>
    <property type="match status" value="2"/>
</dbReference>
<feature type="repeat" description="ANK" evidence="3">
    <location>
        <begin position="193"/>
        <end position="225"/>
    </location>
</feature>
<keyword evidence="2 3" id="KW-0040">ANK repeat</keyword>
<evidence type="ECO:0000256" key="1">
    <source>
        <dbReference type="ARBA" id="ARBA00022737"/>
    </source>
</evidence>
<dbReference type="Pfam" id="PF12796">
    <property type="entry name" value="Ank_2"/>
    <property type="match status" value="1"/>
</dbReference>
<dbReference type="Proteomes" id="UP000290189">
    <property type="component" value="Unassembled WGS sequence"/>
</dbReference>
<dbReference type="Pfam" id="PF00023">
    <property type="entry name" value="Ank"/>
    <property type="match status" value="1"/>
</dbReference>
<dbReference type="PANTHER" id="PTHR24198:SF165">
    <property type="entry name" value="ANKYRIN REPEAT-CONTAINING PROTEIN-RELATED"/>
    <property type="match status" value="1"/>
</dbReference>
<dbReference type="InterPro" id="IPR036770">
    <property type="entry name" value="Ankyrin_rpt-contain_sf"/>
</dbReference>
<dbReference type="SMART" id="SM00248">
    <property type="entry name" value="ANK"/>
    <property type="match status" value="4"/>
</dbReference>
<sequence length="313" mass="34869">MAEWARKELRLVGEGGYYALLTAASRLRMPTLGRALLSLKPNWADISAMTNSFPRRSEAFLFMVENCPIVAGLRRYIETDEFTPQERIQQQKRIIDRIPRAVAYGDRDSDVGIVNTWTWSDMYDNILQWASSQGNVRLVELLADIPGIDANIASQLHHQTTALHWAAFYGHYAVVQALLTIPGINVNAISTSKSQTPLHLAAFWGHANVVDVLLGDSNRIEVNVQDYKGRTALMLAASYGHLGVVQSLLSSWIPIQPNVVDIHQKTAFDLAKGRYPEIVSLLEDFGCLEGSAICRGGASKKLRAGFKHLWKKI</sequence>
<dbReference type="InterPro" id="IPR002110">
    <property type="entry name" value="Ankyrin_rpt"/>
</dbReference>
<organism evidence="4 5">
    <name type="scientific">Plasmodiophora brassicae</name>
    <name type="common">Clubroot disease agent</name>
    <dbReference type="NCBI Taxonomy" id="37360"/>
    <lineage>
        <taxon>Eukaryota</taxon>
        <taxon>Sar</taxon>
        <taxon>Rhizaria</taxon>
        <taxon>Endomyxa</taxon>
        <taxon>Phytomyxea</taxon>
        <taxon>Plasmodiophorida</taxon>
        <taxon>Plasmodiophoridae</taxon>
        <taxon>Plasmodiophora</taxon>
    </lineage>
</organism>
<keyword evidence="1" id="KW-0677">Repeat</keyword>
<protein>
    <submittedName>
        <fullName evidence="4">Uncharacterized protein</fullName>
    </submittedName>
</protein>
<dbReference type="PROSITE" id="PS50088">
    <property type="entry name" value="ANK_REPEAT"/>
    <property type="match status" value="2"/>
</dbReference>
<feature type="repeat" description="ANK" evidence="3">
    <location>
        <begin position="228"/>
        <end position="250"/>
    </location>
</feature>
<geneLocation type="mitochondrion" evidence="4"/>
<evidence type="ECO:0000256" key="2">
    <source>
        <dbReference type="ARBA" id="ARBA00023043"/>
    </source>
</evidence>
<name>A0A3P3YN68_PLABS</name>
<dbReference type="PANTHER" id="PTHR24198">
    <property type="entry name" value="ANKYRIN REPEAT AND PROTEIN KINASE DOMAIN-CONTAINING PROTEIN"/>
    <property type="match status" value="1"/>
</dbReference>
<dbReference type="EMBL" id="OVEO01000018">
    <property type="protein sequence ID" value="SPR01672.1"/>
    <property type="molecule type" value="Genomic_DNA"/>
</dbReference>
<reference evidence="4 5" key="1">
    <citation type="submission" date="2018-03" db="EMBL/GenBank/DDBJ databases">
        <authorList>
            <person name="Fogelqvist J."/>
        </authorList>
    </citation>
    <scope>NUCLEOTIDE SEQUENCE [LARGE SCALE GENOMIC DNA]</scope>
</reference>
<evidence type="ECO:0000313" key="5">
    <source>
        <dbReference type="Proteomes" id="UP000290189"/>
    </source>
</evidence>